<dbReference type="Proteomes" id="UP001171945">
    <property type="component" value="Unassembled WGS sequence"/>
</dbReference>
<evidence type="ECO:0000313" key="1">
    <source>
        <dbReference type="EMBL" id="MDM8563876.1"/>
    </source>
</evidence>
<dbReference type="InterPro" id="IPR036514">
    <property type="entry name" value="SGNH_hydro_sf"/>
</dbReference>
<sequence length="149" mass="16660">KFIAKGASVVSEPKPALLFKNQLVTFLNTHLGLVELLEEAKSPIYEEPEKRAEQTIAISATFTAEPLKESLDFWMSELDLPFDVEFAPYNQVFQQLLDSSSMLSKNETGINVVLVRFEDWIKSKNGATAEIEQNVRDFMSASVGSMPLS</sequence>
<name>A0ABT7VWF4_9GAMM</name>
<accession>A0ABT7VWF4</accession>
<proteinExistence type="predicted"/>
<evidence type="ECO:0000313" key="2">
    <source>
        <dbReference type="Proteomes" id="UP001171945"/>
    </source>
</evidence>
<reference evidence="1" key="1">
    <citation type="submission" date="2023-06" db="EMBL/GenBank/DDBJ databases">
        <title>Uncultivated large filamentous bacteria from sulfidic sediments reveal new species and different genomic features in energy metabolism and defense.</title>
        <authorList>
            <person name="Fonseca A."/>
        </authorList>
    </citation>
    <scope>NUCLEOTIDE SEQUENCE</scope>
    <source>
        <strain evidence="1">HSG4</strain>
    </source>
</reference>
<dbReference type="Gene3D" id="3.40.50.1110">
    <property type="entry name" value="SGNH hydrolase"/>
    <property type="match status" value="1"/>
</dbReference>
<gene>
    <name evidence="1" type="ORF">QUF54_11035</name>
</gene>
<feature type="non-terminal residue" evidence="1">
    <location>
        <position position="1"/>
    </location>
</feature>
<keyword evidence="2" id="KW-1185">Reference proteome</keyword>
<dbReference type="EMBL" id="JAUCGM010000935">
    <property type="protein sequence ID" value="MDM8563876.1"/>
    <property type="molecule type" value="Genomic_DNA"/>
</dbReference>
<protein>
    <submittedName>
        <fullName evidence="1">Uncharacterized protein</fullName>
    </submittedName>
</protein>
<comment type="caution">
    <text evidence="1">The sequence shown here is derived from an EMBL/GenBank/DDBJ whole genome shotgun (WGS) entry which is preliminary data.</text>
</comment>
<organism evidence="1 2">
    <name type="scientific">Candidatus Marithioploca araucensis</name>
    <dbReference type="NCBI Taxonomy" id="70273"/>
    <lineage>
        <taxon>Bacteria</taxon>
        <taxon>Pseudomonadati</taxon>
        <taxon>Pseudomonadota</taxon>
        <taxon>Gammaproteobacteria</taxon>
        <taxon>Thiotrichales</taxon>
        <taxon>Thiotrichaceae</taxon>
        <taxon>Candidatus Marithioploca</taxon>
    </lineage>
</organism>